<protein>
    <recommendedName>
        <fullName evidence="5">GDSL esterase/lipase</fullName>
    </recommendedName>
</protein>
<dbReference type="SUPFAM" id="SSF52266">
    <property type="entry name" value="SGNH hydrolase"/>
    <property type="match status" value="1"/>
</dbReference>
<dbReference type="OMA" id="IAAYWAN"/>
<evidence type="ECO:0000256" key="1">
    <source>
        <dbReference type="ARBA" id="ARBA00008668"/>
    </source>
</evidence>
<dbReference type="InterPro" id="IPR035669">
    <property type="entry name" value="SGNH_plant_lipase-like"/>
</dbReference>
<evidence type="ECO:0000313" key="3">
    <source>
        <dbReference type="EMBL" id="KAF8408991.1"/>
    </source>
</evidence>
<dbReference type="GO" id="GO:0016788">
    <property type="term" value="F:hydrolase activity, acting on ester bonds"/>
    <property type="evidence" value="ECO:0007669"/>
    <property type="project" value="InterPro"/>
</dbReference>
<dbReference type="InterPro" id="IPR036514">
    <property type="entry name" value="SGNH_hydro_sf"/>
</dbReference>
<sequence length="357" mass="39616">MVRVVVVVVVMILAVVMMPLCSRALDVNKLRQLAAKKNITCILVFGDSSVDPGNNNRLTTTFKGNFAPYGKDFINGLPTGRFSNGRLATDFIAEAFGYTTIIPGFLERNLKKEELLHGISFASAASGYDDLTANFTNVLPVSKQLQYLLHYKIQLRRLVGVKRTEEIIRNAIFILSMGTNDFIQNYFLEPNRSKQFSLEEYENYLTACMFNDIKIMHSLGATRLAVVGIPPLGCMPIVKTLMGATKCVDSYNKASLSFNSKMRAKLATLSLGVKNAYIDTYDIVVRAMASPEKYGFEVTSKGCCGSGTFEFGETCKGLITCKDPTKYVFWDAVHPTEKMYRLIADEALASLNDNLLV</sequence>
<dbReference type="Proteomes" id="UP000655225">
    <property type="component" value="Unassembled WGS sequence"/>
</dbReference>
<dbReference type="Gene3D" id="3.40.50.1110">
    <property type="entry name" value="SGNH hydrolase"/>
    <property type="match status" value="1"/>
</dbReference>
<name>A0A835DMG6_TETSI</name>
<dbReference type="InterPro" id="IPR050592">
    <property type="entry name" value="GDSL_lipolytic_enzyme"/>
</dbReference>
<keyword evidence="2" id="KW-0732">Signal</keyword>
<dbReference type="OrthoDB" id="1600564at2759"/>
<dbReference type="Pfam" id="PF00657">
    <property type="entry name" value="Lipase_GDSL"/>
    <property type="match status" value="1"/>
</dbReference>
<dbReference type="AlphaFoldDB" id="A0A835DMG6"/>
<accession>A0A835DMG6</accession>
<reference evidence="3 4" key="1">
    <citation type="submission" date="2020-04" db="EMBL/GenBank/DDBJ databases">
        <title>Plant Genome Project.</title>
        <authorList>
            <person name="Zhang R.-G."/>
        </authorList>
    </citation>
    <scope>NUCLEOTIDE SEQUENCE [LARGE SCALE GENOMIC DNA]</scope>
    <source>
        <strain evidence="3">YNK0</strain>
        <tissue evidence="3">Leaf</tissue>
    </source>
</reference>
<dbReference type="InterPro" id="IPR001087">
    <property type="entry name" value="GDSL"/>
</dbReference>
<feature type="signal peptide" evidence="2">
    <location>
        <begin position="1"/>
        <end position="24"/>
    </location>
</feature>
<dbReference type="PANTHER" id="PTHR45642:SF7">
    <property type="entry name" value="GDSL ESTERASE_LIPASE"/>
    <property type="match status" value="1"/>
</dbReference>
<organism evidence="3 4">
    <name type="scientific">Tetracentron sinense</name>
    <name type="common">Spur-leaf</name>
    <dbReference type="NCBI Taxonomy" id="13715"/>
    <lineage>
        <taxon>Eukaryota</taxon>
        <taxon>Viridiplantae</taxon>
        <taxon>Streptophyta</taxon>
        <taxon>Embryophyta</taxon>
        <taxon>Tracheophyta</taxon>
        <taxon>Spermatophyta</taxon>
        <taxon>Magnoliopsida</taxon>
        <taxon>Trochodendrales</taxon>
        <taxon>Trochodendraceae</taxon>
        <taxon>Tetracentron</taxon>
    </lineage>
</organism>
<keyword evidence="4" id="KW-1185">Reference proteome</keyword>
<evidence type="ECO:0000256" key="2">
    <source>
        <dbReference type="SAM" id="SignalP"/>
    </source>
</evidence>
<comment type="similarity">
    <text evidence="1">Belongs to the 'GDSL' lipolytic enzyme family.</text>
</comment>
<gene>
    <name evidence="3" type="ORF">HHK36_005062</name>
</gene>
<dbReference type="CDD" id="cd01837">
    <property type="entry name" value="SGNH_plant_lipase_like"/>
    <property type="match status" value="1"/>
</dbReference>
<feature type="chain" id="PRO_5032326840" description="GDSL esterase/lipase" evidence="2">
    <location>
        <begin position="25"/>
        <end position="357"/>
    </location>
</feature>
<dbReference type="PANTHER" id="PTHR45642">
    <property type="entry name" value="GDSL ESTERASE/LIPASE EXL3"/>
    <property type="match status" value="1"/>
</dbReference>
<evidence type="ECO:0008006" key="5">
    <source>
        <dbReference type="Google" id="ProtNLM"/>
    </source>
</evidence>
<comment type="caution">
    <text evidence="3">The sequence shown here is derived from an EMBL/GenBank/DDBJ whole genome shotgun (WGS) entry which is preliminary data.</text>
</comment>
<evidence type="ECO:0000313" key="4">
    <source>
        <dbReference type="Proteomes" id="UP000655225"/>
    </source>
</evidence>
<dbReference type="EMBL" id="JABCRI010000003">
    <property type="protein sequence ID" value="KAF8408991.1"/>
    <property type="molecule type" value="Genomic_DNA"/>
</dbReference>
<proteinExistence type="inferred from homology"/>